<evidence type="ECO:0000256" key="12">
    <source>
        <dbReference type="ARBA" id="ARBA00022982"/>
    </source>
</evidence>
<evidence type="ECO:0000256" key="14">
    <source>
        <dbReference type="ARBA" id="ARBA00023004"/>
    </source>
</evidence>
<evidence type="ECO:0000256" key="11">
    <source>
        <dbReference type="ARBA" id="ARBA00022723"/>
    </source>
</evidence>
<keyword evidence="12" id="KW-0249">Electron transport</keyword>
<dbReference type="NCBIfam" id="TIGR02968">
    <property type="entry name" value="succ_dehyd_anc"/>
    <property type="match status" value="1"/>
</dbReference>
<evidence type="ECO:0000313" key="17">
    <source>
        <dbReference type="EMBL" id="MFC7705247.1"/>
    </source>
</evidence>
<comment type="subcellular location">
    <subcellularLocation>
        <location evidence="3">Membrane</location>
        <topology evidence="3">Multi-pass membrane protein</topology>
    </subcellularLocation>
</comment>
<evidence type="ECO:0000256" key="3">
    <source>
        <dbReference type="ARBA" id="ARBA00004141"/>
    </source>
</evidence>
<keyword evidence="8" id="KW-0816">Tricarboxylic acid cycle</keyword>
<evidence type="ECO:0000256" key="9">
    <source>
        <dbReference type="ARBA" id="ARBA00022617"/>
    </source>
</evidence>
<dbReference type="RefSeq" id="WP_377404824.1">
    <property type="nucleotide sequence ID" value="NZ_JBHTFQ010000007.1"/>
</dbReference>
<evidence type="ECO:0000256" key="16">
    <source>
        <dbReference type="SAM" id="Phobius"/>
    </source>
</evidence>
<keyword evidence="7" id="KW-0813">Transport</keyword>
<evidence type="ECO:0000256" key="10">
    <source>
        <dbReference type="ARBA" id="ARBA00022692"/>
    </source>
</evidence>
<name>A0ABW2UPW2_9RHOB</name>
<gene>
    <name evidence="17" type="primary">sdhD</name>
    <name evidence="17" type="ORF">ACFQXB_13690</name>
</gene>
<keyword evidence="9" id="KW-0349">Heme</keyword>
<evidence type="ECO:0000256" key="4">
    <source>
        <dbReference type="ARBA" id="ARBA00005163"/>
    </source>
</evidence>
<reference evidence="18" key="1">
    <citation type="journal article" date="2019" name="Int. J. Syst. Evol. Microbiol.">
        <title>The Global Catalogue of Microorganisms (GCM) 10K type strain sequencing project: providing services to taxonomists for standard genome sequencing and annotation.</title>
        <authorList>
            <consortium name="The Broad Institute Genomics Platform"/>
            <consortium name="The Broad Institute Genome Sequencing Center for Infectious Disease"/>
            <person name="Wu L."/>
            <person name="Ma J."/>
        </authorList>
    </citation>
    <scope>NUCLEOTIDE SEQUENCE [LARGE SCALE GENOMIC DNA]</scope>
    <source>
        <strain evidence="18">CGMCC 1.12750</strain>
    </source>
</reference>
<evidence type="ECO:0000256" key="5">
    <source>
        <dbReference type="ARBA" id="ARBA00011558"/>
    </source>
</evidence>
<evidence type="ECO:0000256" key="2">
    <source>
        <dbReference type="ARBA" id="ARBA00004050"/>
    </source>
</evidence>
<keyword evidence="13 16" id="KW-1133">Transmembrane helix</keyword>
<feature type="transmembrane region" description="Helical" evidence="16">
    <location>
        <begin position="100"/>
        <end position="124"/>
    </location>
</feature>
<dbReference type="InterPro" id="IPR014312">
    <property type="entry name" value="Succ_DH_anchor"/>
</dbReference>
<feature type="transmembrane region" description="Helical" evidence="16">
    <location>
        <begin position="24"/>
        <end position="44"/>
    </location>
</feature>
<organism evidence="17 18">
    <name type="scientific">Plastorhodobacter daqingensis</name>
    <dbReference type="NCBI Taxonomy" id="1387281"/>
    <lineage>
        <taxon>Bacteria</taxon>
        <taxon>Pseudomonadati</taxon>
        <taxon>Pseudomonadota</taxon>
        <taxon>Alphaproteobacteria</taxon>
        <taxon>Rhodobacterales</taxon>
        <taxon>Paracoccaceae</taxon>
        <taxon>Plastorhodobacter</taxon>
    </lineage>
</organism>
<proteinExistence type="predicted"/>
<evidence type="ECO:0000256" key="8">
    <source>
        <dbReference type="ARBA" id="ARBA00022532"/>
    </source>
</evidence>
<keyword evidence="18" id="KW-1185">Reference proteome</keyword>
<dbReference type="CDD" id="cd03495">
    <property type="entry name" value="SQR_TypeC_SdhD_like"/>
    <property type="match status" value="1"/>
</dbReference>
<comment type="caution">
    <text evidence="17">The sequence shown here is derived from an EMBL/GenBank/DDBJ whole genome shotgun (WGS) entry which is preliminary data.</text>
</comment>
<dbReference type="Gene3D" id="1.20.1300.10">
    <property type="entry name" value="Fumarate reductase/succinate dehydrogenase, transmembrane subunit"/>
    <property type="match status" value="1"/>
</dbReference>
<dbReference type="SUPFAM" id="SSF81343">
    <property type="entry name" value="Fumarate reductase respiratory complex transmembrane subunits"/>
    <property type="match status" value="1"/>
</dbReference>
<comment type="function">
    <text evidence="2">Membrane-anchoring subunit of succinate dehydrogenase (SDH).</text>
</comment>
<evidence type="ECO:0000256" key="7">
    <source>
        <dbReference type="ARBA" id="ARBA00022448"/>
    </source>
</evidence>
<dbReference type="InterPro" id="IPR034804">
    <property type="entry name" value="SQR/QFR_C/D"/>
</dbReference>
<evidence type="ECO:0000313" key="18">
    <source>
        <dbReference type="Proteomes" id="UP001596516"/>
    </source>
</evidence>
<keyword evidence="10 16" id="KW-0812">Transmembrane</keyword>
<evidence type="ECO:0000256" key="15">
    <source>
        <dbReference type="ARBA" id="ARBA00023136"/>
    </source>
</evidence>
<keyword evidence="14" id="KW-0408">Iron</keyword>
<dbReference type="Proteomes" id="UP001596516">
    <property type="component" value="Unassembled WGS sequence"/>
</dbReference>
<comment type="subunit">
    <text evidence="5">Part of an enzyme complex containing four subunits: a flavoprotein, an iron-sulfur protein, plus two membrane-anchoring proteins, SdhC and SdhD.</text>
</comment>
<evidence type="ECO:0000256" key="13">
    <source>
        <dbReference type="ARBA" id="ARBA00022989"/>
    </source>
</evidence>
<comment type="pathway">
    <text evidence="4">Carbohydrate metabolism; tricarboxylic acid cycle.</text>
</comment>
<feature type="transmembrane region" description="Helical" evidence="16">
    <location>
        <begin position="56"/>
        <end position="80"/>
    </location>
</feature>
<accession>A0ABW2UPW2</accession>
<protein>
    <recommendedName>
        <fullName evidence="6">Succinate dehydrogenase hydrophobic membrane anchor subunit</fullName>
    </recommendedName>
</protein>
<dbReference type="InterPro" id="IPR000701">
    <property type="entry name" value="SuccDH_FuR_B_TM-su"/>
</dbReference>
<keyword evidence="15 16" id="KW-0472">Membrane</keyword>
<comment type="cofactor">
    <cofactor evidence="1">
        <name>heme</name>
        <dbReference type="ChEBI" id="CHEBI:30413"/>
    </cofactor>
</comment>
<sequence length="126" mass="13905">MAFKTDYARVHGLGSAHEGVGHWWMQRLTSIALLPLTLLFLFPFSRALGQGHEAVLALYGNWWHAFVAVAFLIVAFHHLMSGLQVVIEDYVSNKPVRTTLLVLNTLMNWALGAAGVFAVARIAFSA</sequence>
<keyword evidence="11" id="KW-0479">Metal-binding</keyword>
<dbReference type="Pfam" id="PF01127">
    <property type="entry name" value="Sdh_cyt"/>
    <property type="match status" value="1"/>
</dbReference>
<evidence type="ECO:0000256" key="1">
    <source>
        <dbReference type="ARBA" id="ARBA00001971"/>
    </source>
</evidence>
<evidence type="ECO:0000256" key="6">
    <source>
        <dbReference type="ARBA" id="ARBA00019425"/>
    </source>
</evidence>
<dbReference type="EMBL" id="JBHTFQ010000007">
    <property type="protein sequence ID" value="MFC7705247.1"/>
    <property type="molecule type" value="Genomic_DNA"/>
</dbReference>